<evidence type="ECO:0000256" key="1">
    <source>
        <dbReference type="SAM" id="MobiDB-lite"/>
    </source>
</evidence>
<feature type="region of interest" description="Disordered" evidence="1">
    <location>
        <begin position="54"/>
        <end position="75"/>
    </location>
</feature>
<dbReference type="InterPro" id="IPR024520">
    <property type="entry name" value="DUF3558"/>
</dbReference>
<keyword evidence="2" id="KW-0732">Signal</keyword>
<evidence type="ECO:0008006" key="5">
    <source>
        <dbReference type="Google" id="ProtNLM"/>
    </source>
</evidence>
<name>A0ABP4IQ95_9PSEU</name>
<proteinExistence type="predicted"/>
<dbReference type="EMBL" id="BAAAJK010000020">
    <property type="protein sequence ID" value="GAA1392877.1"/>
    <property type="molecule type" value="Genomic_DNA"/>
</dbReference>
<comment type="caution">
    <text evidence="3">The sequence shown here is derived from an EMBL/GenBank/DDBJ whole genome shotgun (WGS) entry which is preliminary data.</text>
</comment>
<sequence length="184" mass="18982">MARPAACRIRSVLIALAAITLLTGCAEAAPDSPFPPRPADIDVTGIDPCAALTPAEQADRGVGPGEPGTGDLGDGPTRICGWSNFDDGYNYSVQTLPLPAAVVVGTPDSTVHVVDGYGVVQSTAFGDSFPLCSHYIDASDPHGIRVQVMATASNEDGSIKDFDEVCGKTTLLTSQALRNLRPAG</sequence>
<reference evidence="4" key="1">
    <citation type="journal article" date="2019" name="Int. J. Syst. Evol. Microbiol.">
        <title>The Global Catalogue of Microorganisms (GCM) 10K type strain sequencing project: providing services to taxonomists for standard genome sequencing and annotation.</title>
        <authorList>
            <consortium name="The Broad Institute Genomics Platform"/>
            <consortium name="The Broad Institute Genome Sequencing Center for Infectious Disease"/>
            <person name="Wu L."/>
            <person name="Ma J."/>
        </authorList>
    </citation>
    <scope>NUCLEOTIDE SEQUENCE [LARGE SCALE GENOMIC DNA]</scope>
    <source>
        <strain evidence="4">JCM 11896</strain>
    </source>
</reference>
<evidence type="ECO:0000256" key="2">
    <source>
        <dbReference type="SAM" id="SignalP"/>
    </source>
</evidence>
<organism evidence="3 4">
    <name type="scientific">Pseudonocardia kongjuensis</name>
    <dbReference type="NCBI Taxonomy" id="102227"/>
    <lineage>
        <taxon>Bacteria</taxon>
        <taxon>Bacillati</taxon>
        <taxon>Actinomycetota</taxon>
        <taxon>Actinomycetes</taxon>
        <taxon>Pseudonocardiales</taxon>
        <taxon>Pseudonocardiaceae</taxon>
        <taxon>Pseudonocardia</taxon>
    </lineage>
</organism>
<protein>
    <recommendedName>
        <fullName evidence="5">DUF3558 domain-containing protein</fullName>
    </recommendedName>
</protein>
<gene>
    <name evidence="3" type="ORF">GCM10009613_38650</name>
</gene>
<feature type="compositionally biased region" description="Gly residues" evidence="1">
    <location>
        <begin position="62"/>
        <end position="73"/>
    </location>
</feature>
<dbReference type="Pfam" id="PF12079">
    <property type="entry name" value="DUF3558"/>
    <property type="match status" value="1"/>
</dbReference>
<keyword evidence="4" id="KW-1185">Reference proteome</keyword>
<dbReference type="Proteomes" id="UP001501414">
    <property type="component" value="Unassembled WGS sequence"/>
</dbReference>
<evidence type="ECO:0000313" key="4">
    <source>
        <dbReference type="Proteomes" id="UP001501414"/>
    </source>
</evidence>
<feature type="chain" id="PRO_5047441622" description="DUF3558 domain-containing protein" evidence="2">
    <location>
        <begin position="29"/>
        <end position="184"/>
    </location>
</feature>
<dbReference type="PROSITE" id="PS51257">
    <property type="entry name" value="PROKAR_LIPOPROTEIN"/>
    <property type="match status" value="1"/>
</dbReference>
<accession>A0ABP4IQ95</accession>
<feature type="signal peptide" evidence="2">
    <location>
        <begin position="1"/>
        <end position="28"/>
    </location>
</feature>
<evidence type="ECO:0000313" key="3">
    <source>
        <dbReference type="EMBL" id="GAA1392877.1"/>
    </source>
</evidence>